<organism evidence="9 10">
    <name type="scientific">Haloarcula saliterrae</name>
    <dbReference type="NCBI Taxonomy" id="2950534"/>
    <lineage>
        <taxon>Archaea</taxon>
        <taxon>Methanobacteriati</taxon>
        <taxon>Methanobacteriota</taxon>
        <taxon>Stenosarchaea group</taxon>
        <taxon>Halobacteria</taxon>
        <taxon>Halobacteriales</taxon>
        <taxon>Haloarculaceae</taxon>
        <taxon>Haloarcula</taxon>
    </lineage>
</organism>
<dbReference type="GO" id="GO:0004635">
    <property type="term" value="F:phosphoribosyl-AMP cyclohydrolase activity"/>
    <property type="evidence" value="ECO:0007669"/>
    <property type="project" value="UniProtKB-EC"/>
</dbReference>
<proteinExistence type="inferred from homology"/>
<dbReference type="RefSeq" id="WP_310920829.1">
    <property type="nucleotide sequence ID" value="NZ_JAMQON010000005.1"/>
</dbReference>
<comment type="cofactor">
    <cofactor evidence="7">
        <name>Mg(2+)</name>
        <dbReference type="ChEBI" id="CHEBI:18420"/>
    </cofactor>
    <text evidence="7">Binds 1 Mg(2+) ion per subunit.</text>
</comment>
<keyword evidence="6 7" id="KW-0368">Histidine biosynthesis</keyword>
<dbReference type="Pfam" id="PF01502">
    <property type="entry name" value="PRA-CH"/>
    <property type="match status" value="1"/>
</dbReference>
<comment type="subunit">
    <text evidence="7">Homodimer.</text>
</comment>
<feature type="binding site" evidence="7">
    <location>
        <position position="81"/>
    </location>
    <ligand>
        <name>Mg(2+)</name>
        <dbReference type="ChEBI" id="CHEBI:18420"/>
    </ligand>
</feature>
<feature type="binding site" evidence="7">
    <location>
        <position position="83"/>
    </location>
    <ligand>
        <name>Mg(2+)</name>
        <dbReference type="ChEBI" id="CHEBI:18420"/>
    </ligand>
</feature>
<gene>
    <name evidence="7 9" type="primary">hisI</name>
    <name evidence="9" type="ORF">NDI56_16695</name>
</gene>
<dbReference type="PANTHER" id="PTHR42945">
    <property type="entry name" value="HISTIDINE BIOSYNTHESIS BIFUNCTIONAL PROTEIN"/>
    <property type="match status" value="1"/>
</dbReference>
<evidence type="ECO:0000256" key="5">
    <source>
        <dbReference type="ARBA" id="ARBA00022801"/>
    </source>
</evidence>
<evidence type="ECO:0000256" key="7">
    <source>
        <dbReference type="HAMAP-Rule" id="MF_01021"/>
    </source>
</evidence>
<reference evidence="9 10" key="1">
    <citation type="submission" date="2022-06" db="EMBL/GenBank/DDBJ databases">
        <title>Haloarcula sp. a new haloarchaeum isolate from saline soil.</title>
        <authorList>
            <person name="Strakova D."/>
            <person name="Galisteo C."/>
            <person name="Sanchez-Porro C."/>
            <person name="Ventosa A."/>
        </authorList>
    </citation>
    <scope>NUCLEOTIDE SEQUENCE [LARGE SCALE GENOMIC DNA]</scope>
    <source>
        <strain evidence="9 10">S1CR25-12</strain>
    </source>
</reference>
<dbReference type="InterPro" id="IPR002496">
    <property type="entry name" value="PRib_AMP_CycHydrolase_dom"/>
</dbReference>
<evidence type="ECO:0000313" key="9">
    <source>
        <dbReference type="EMBL" id="MDS0261039.1"/>
    </source>
</evidence>
<protein>
    <recommendedName>
        <fullName evidence="7">Phosphoribosyl-AMP cyclohydrolase</fullName>
        <shortName evidence="7">PRA-CH</shortName>
        <ecNumber evidence="7">3.5.4.19</ecNumber>
    </recommendedName>
</protein>
<evidence type="ECO:0000259" key="8">
    <source>
        <dbReference type="Pfam" id="PF01502"/>
    </source>
</evidence>
<dbReference type="Gene3D" id="4.10.80.70">
    <property type="match status" value="1"/>
</dbReference>
<feature type="binding site" evidence="7">
    <location>
        <position position="80"/>
    </location>
    <ligand>
        <name>Zn(2+)</name>
        <dbReference type="ChEBI" id="CHEBI:29105"/>
        <note>ligand shared between dimeric partners</note>
    </ligand>
</feature>
<comment type="caution">
    <text evidence="9">The sequence shown here is derived from an EMBL/GenBank/DDBJ whole genome shotgun (WGS) entry which is preliminary data.</text>
</comment>
<evidence type="ECO:0000256" key="2">
    <source>
        <dbReference type="ARBA" id="ARBA00005169"/>
    </source>
</evidence>
<keyword evidence="4 7" id="KW-0028">Amino-acid biosynthesis</keyword>
<dbReference type="SUPFAM" id="SSF141734">
    <property type="entry name" value="HisI-like"/>
    <property type="match status" value="1"/>
</dbReference>
<feature type="binding site" evidence="7">
    <location>
        <position position="103"/>
    </location>
    <ligand>
        <name>Zn(2+)</name>
        <dbReference type="ChEBI" id="CHEBI:29105"/>
        <note>ligand shared between dimeric partners</note>
    </ligand>
</feature>
<comment type="cofactor">
    <cofactor evidence="7">
        <name>Zn(2+)</name>
        <dbReference type="ChEBI" id="CHEBI:29105"/>
    </cofactor>
    <text evidence="7">Binds 1 zinc ion per subunit.</text>
</comment>
<dbReference type="EC" id="3.5.4.19" evidence="7"/>
<name>A0ABU2FFL5_9EURY</name>
<keyword evidence="7" id="KW-0862">Zinc</keyword>
<dbReference type="EMBL" id="JAMQON010000005">
    <property type="protein sequence ID" value="MDS0261039.1"/>
    <property type="molecule type" value="Genomic_DNA"/>
</dbReference>
<evidence type="ECO:0000256" key="4">
    <source>
        <dbReference type="ARBA" id="ARBA00022605"/>
    </source>
</evidence>
<dbReference type="Proteomes" id="UP001259659">
    <property type="component" value="Unassembled WGS sequence"/>
</dbReference>
<evidence type="ECO:0000256" key="1">
    <source>
        <dbReference type="ARBA" id="ARBA00000024"/>
    </source>
</evidence>
<accession>A0ABU2FFL5</accession>
<comment type="function">
    <text evidence="7">Catalyzes the hydrolysis of the adenine ring of phosphoribosyl-AMP.</text>
</comment>
<evidence type="ECO:0000256" key="3">
    <source>
        <dbReference type="ARBA" id="ARBA00022490"/>
    </source>
</evidence>
<keyword evidence="7" id="KW-0479">Metal-binding</keyword>
<keyword evidence="7" id="KW-0460">Magnesium</keyword>
<sequence length="125" mass="13792">MPSEQLDVELEFGENGLIPAVAQDAETGNVLMLAYVSADALAKTRNTGLAHYYSRSRDELWKKGGSSGHVQRVEEIRVDCDGDALLYRIEQEGGACHTGYHSCFYRTLGGETVGEEVFDPDDVYE</sequence>
<feature type="domain" description="Phosphoribosyl-AMP cyclohydrolase" evidence="8">
    <location>
        <begin position="32"/>
        <end position="105"/>
    </location>
</feature>
<evidence type="ECO:0000256" key="6">
    <source>
        <dbReference type="ARBA" id="ARBA00023102"/>
    </source>
</evidence>
<feature type="binding site" evidence="7">
    <location>
        <position position="79"/>
    </location>
    <ligand>
        <name>Mg(2+)</name>
        <dbReference type="ChEBI" id="CHEBI:18420"/>
    </ligand>
</feature>
<keyword evidence="3 7" id="KW-0963">Cytoplasm</keyword>
<dbReference type="HAMAP" id="MF_01021">
    <property type="entry name" value="HisI"/>
    <property type="match status" value="1"/>
</dbReference>
<dbReference type="Gene3D" id="3.10.20.810">
    <property type="entry name" value="Phosphoribosyl-AMP cyclohydrolase"/>
    <property type="match status" value="1"/>
</dbReference>
<comment type="pathway">
    <text evidence="2 7">Amino-acid biosynthesis; L-histidine biosynthesis; L-histidine from 5-phospho-alpha-D-ribose 1-diphosphate: step 3/9.</text>
</comment>
<dbReference type="NCBIfam" id="NF000768">
    <property type="entry name" value="PRK00051.1"/>
    <property type="match status" value="1"/>
</dbReference>
<keyword evidence="10" id="KW-1185">Reference proteome</keyword>
<comment type="catalytic activity">
    <reaction evidence="1 7">
        <text>1-(5-phospho-beta-D-ribosyl)-5'-AMP + H2O = 1-(5-phospho-beta-D-ribosyl)-5-[(5-phospho-beta-D-ribosylamino)methylideneamino]imidazole-4-carboxamide</text>
        <dbReference type="Rhea" id="RHEA:20049"/>
        <dbReference type="ChEBI" id="CHEBI:15377"/>
        <dbReference type="ChEBI" id="CHEBI:58435"/>
        <dbReference type="ChEBI" id="CHEBI:59457"/>
        <dbReference type="EC" id="3.5.4.19"/>
    </reaction>
</comment>
<comment type="similarity">
    <text evidence="7">Belongs to the PRA-CH family.</text>
</comment>
<dbReference type="InterPro" id="IPR038019">
    <property type="entry name" value="PRib_AMP_CycHydrolase_sf"/>
</dbReference>
<dbReference type="InterPro" id="IPR026660">
    <property type="entry name" value="PRA-CH"/>
</dbReference>
<dbReference type="PANTHER" id="PTHR42945:SF1">
    <property type="entry name" value="HISTIDINE BIOSYNTHESIS BIFUNCTIONAL PROTEIN HIS7"/>
    <property type="match status" value="1"/>
</dbReference>
<feature type="binding site" evidence="7">
    <location>
        <position position="96"/>
    </location>
    <ligand>
        <name>Zn(2+)</name>
        <dbReference type="ChEBI" id="CHEBI:29105"/>
        <note>ligand shared between dimeric partners</note>
    </ligand>
</feature>
<keyword evidence="5 7" id="KW-0378">Hydrolase</keyword>
<comment type="subcellular location">
    <subcellularLocation>
        <location evidence="7">Cytoplasm</location>
    </subcellularLocation>
</comment>
<evidence type="ECO:0000313" key="10">
    <source>
        <dbReference type="Proteomes" id="UP001259659"/>
    </source>
</evidence>